<keyword evidence="2" id="KW-0406">Ion transport</keyword>
<keyword evidence="3" id="KW-0186">Copper</keyword>
<accession>A0A5S6QS40</accession>
<dbReference type="InterPro" id="IPR036163">
    <property type="entry name" value="HMA_dom_sf"/>
</dbReference>
<dbReference type="Pfam" id="PF00403">
    <property type="entry name" value="HMA"/>
    <property type="match status" value="2"/>
</dbReference>
<evidence type="ECO:0000313" key="6">
    <source>
        <dbReference type="WBParaSite" id="TMUE_2000009964.1"/>
    </source>
</evidence>
<name>A0A5S6QS40_TRIMR</name>
<evidence type="ECO:0000259" key="4">
    <source>
        <dbReference type="PROSITE" id="PS50846"/>
    </source>
</evidence>
<feature type="domain" description="HMA" evidence="4">
    <location>
        <begin position="86"/>
        <end position="152"/>
    </location>
</feature>
<keyword evidence="5" id="KW-1185">Reference proteome</keyword>
<dbReference type="PROSITE" id="PS50846">
    <property type="entry name" value="HMA_2"/>
    <property type="match status" value="2"/>
</dbReference>
<dbReference type="FunFam" id="3.30.70.100:FF:000001">
    <property type="entry name" value="ATPase copper transporting beta"/>
    <property type="match status" value="2"/>
</dbReference>
<evidence type="ECO:0000313" key="5">
    <source>
        <dbReference type="Proteomes" id="UP000046395"/>
    </source>
</evidence>
<evidence type="ECO:0000256" key="3">
    <source>
        <dbReference type="ARBA" id="ARBA00023008"/>
    </source>
</evidence>
<dbReference type="Gene3D" id="3.30.70.100">
    <property type="match status" value="2"/>
</dbReference>
<keyword evidence="1" id="KW-0479">Metal-binding</keyword>
<dbReference type="NCBIfam" id="TIGR00003">
    <property type="entry name" value="copper ion binding protein"/>
    <property type="match status" value="1"/>
</dbReference>
<reference evidence="6" key="1">
    <citation type="submission" date="2019-12" db="UniProtKB">
        <authorList>
            <consortium name="WormBaseParasite"/>
        </authorList>
    </citation>
    <scope>IDENTIFICATION</scope>
</reference>
<dbReference type="WBParaSite" id="TMUE_2000009964.1">
    <property type="protein sequence ID" value="TMUE_2000009964.1"/>
    <property type="gene ID" value="WBGene00300791"/>
</dbReference>
<feature type="domain" description="HMA" evidence="4">
    <location>
        <begin position="4"/>
        <end position="70"/>
    </location>
</feature>
<organism evidence="5 6">
    <name type="scientific">Trichuris muris</name>
    <name type="common">Mouse whipworm</name>
    <dbReference type="NCBI Taxonomy" id="70415"/>
    <lineage>
        <taxon>Eukaryota</taxon>
        <taxon>Metazoa</taxon>
        <taxon>Ecdysozoa</taxon>
        <taxon>Nematoda</taxon>
        <taxon>Enoplea</taxon>
        <taxon>Dorylaimia</taxon>
        <taxon>Trichinellida</taxon>
        <taxon>Trichuridae</taxon>
        <taxon>Trichuris</taxon>
    </lineage>
</organism>
<dbReference type="SUPFAM" id="SSF55008">
    <property type="entry name" value="HMA, heavy metal-associated domain"/>
    <property type="match status" value="2"/>
</dbReference>
<dbReference type="CDD" id="cd00371">
    <property type="entry name" value="HMA"/>
    <property type="match status" value="2"/>
</dbReference>
<dbReference type="PANTHER" id="PTHR46594:SF4">
    <property type="entry name" value="P-TYPE CATION-TRANSPORTING ATPASE"/>
    <property type="match status" value="1"/>
</dbReference>
<evidence type="ECO:0000256" key="1">
    <source>
        <dbReference type="ARBA" id="ARBA00022723"/>
    </source>
</evidence>
<dbReference type="InterPro" id="IPR017969">
    <property type="entry name" value="Heavy-metal-associated_CS"/>
</dbReference>
<evidence type="ECO:0000256" key="2">
    <source>
        <dbReference type="ARBA" id="ARBA00022796"/>
    </source>
</evidence>
<protein>
    <submittedName>
        <fullName evidence="6">HMA domain-containing protein</fullName>
    </submittedName>
</protein>
<keyword evidence="2" id="KW-0813">Transport</keyword>
<dbReference type="AlphaFoldDB" id="A0A5S6QS40"/>
<proteinExistence type="predicted"/>
<keyword evidence="2" id="KW-0187">Copper transport</keyword>
<dbReference type="GO" id="GO:0006825">
    <property type="term" value="P:copper ion transport"/>
    <property type="evidence" value="ECO:0007669"/>
    <property type="project" value="UniProtKB-KW"/>
</dbReference>
<dbReference type="InterPro" id="IPR006122">
    <property type="entry name" value="HMA_Cu_ion-bd"/>
</dbReference>
<dbReference type="PANTHER" id="PTHR46594">
    <property type="entry name" value="P-TYPE CATION-TRANSPORTING ATPASE"/>
    <property type="match status" value="1"/>
</dbReference>
<dbReference type="STRING" id="70415.A0A5S6QS40"/>
<dbReference type="PROSITE" id="PS01047">
    <property type="entry name" value="HMA_1"/>
    <property type="match status" value="1"/>
</dbReference>
<dbReference type="InterPro" id="IPR006121">
    <property type="entry name" value="HMA_dom"/>
</dbReference>
<dbReference type="Proteomes" id="UP000046395">
    <property type="component" value="Unassembled WGS sequence"/>
</dbReference>
<sequence>MKTEEIRLHVGGMSCHSCGFAVQGSLKKLKGVREVLVNLLEQSVIVECEMETQTGSSLISAVEDVGFVAQLIGTKREQAAEASDLETCELSVYGMTCQSCEAHLEKVIASRFPVRHAKFDASAQSAVVHYPKGSCNSQEIADAITDMGFDAFVLHKGMQLLFSGIIFLAFSWKRLKYRLNP</sequence>
<dbReference type="GO" id="GO:0005507">
    <property type="term" value="F:copper ion binding"/>
    <property type="evidence" value="ECO:0007669"/>
    <property type="project" value="InterPro"/>
</dbReference>